<dbReference type="AlphaFoldDB" id="A0A5B7IDJ3"/>
<protein>
    <submittedName>
        <fullName evidence="2">Uncharacterized protein</fullName>
    </submittedName>
</protein>
<sequence>MYRTLFSQALNTAAAAAASESDARAGSDNGTTLASEGGQWDRSIKTNRQEEKDVKKDRFRQEEQKRKDKMDRRRQEGDRIVSSWTHGYRVKNTHS</sequence>
<evidence type="ECO:0000256" key="1">
    <source>
        <dbReference type="SAM" id="MobiDB-lite"/>
    </source>
</evidence>
<gene>
    <name evidence="2" type="ORF">E2C01_073436</name>
</gene>
<proteinExistence type="predicted"/>
<name>A0A5B7IDJ3_PORTR</name>
<keyword evidence="3" id="KW-1185">Reference proteome</keyword>
<feature type="compositionally biased region" description="Basic and acidic residues" evidence="1">
    <location>
        <begin position="42"/>
        <end position="79"/>
    </location>
</feature>
<feature type="compositionally biased region" description="Low complexity" evidence="1">
    <location>
        <begin position="18"/>
        <end position="27"/>
    </location>
</feature>
<feature type="region of interest" description="Disordered" evidence="1">
    <location>
        <begin position="18"/>
        <end position="95"/>
    </location>
</feature>
<accession>A0A5B7IDJ3</accession>
<evidence type="ECO:0000313" key="3">
    <source>
        <dbReference type="Proteomes" id="UP000324222"/>
    </source>
</evidence>
<organism evidence="2 3">
    <name type="scientific">Portunus trituberculatus</name>
    <name type="common">Swimming crab</name>
    <name type="synonym">Neptunus trituberculatus</name>
    <dbReference type="NCBI Taxonomy" id="210409"/>
    <lineage>
        <taxon>Eukaryota</taxon>
        <taxon>Metazoa</taxon>
        <taxon>Ecdysozoa</taxon>
        <taxon>Arthropoda</taxon>
        <taxon>Crustacea</taxon>
        <taxon>Multicrustacea</taxon>
        <taxon>Malacostraca</taxon>
        <taxon>Eumalacostraca</taxon>
        <taxon>Eucarida</taxon>
        <taxon>Decapoda</taxon>
        <taxon>Pleocyemata</taxon>
        <taxon>Brachyura</taxon>
        <taxon>Eubrachyura</taxon>
        <taxon>Portunoidea</taxon>
        <taxon>Portunidae</taxon>
        <taxon>Portuninae</taxon>
        <taxon>Portunus</taxon>
    </lineage>
</organism>
<dbReference type="Proteomes" id="UP000324222">
    <property type="component" value="Unassembled WGS sequence"/>
</dbReference>
<reference evidence="2 3" key="1">
    <citation type="submission" date="2019-05" db="EMBL/GenBank/DDBJ databases">
        <title>Another draft genome of Portunus trituberculatus and its Hox gene families provides insights of decapod evolution.</title>
        <authorList>
            <person name="Jeong J.-H."/>
            <person name="Song I."/>
            <person name="Kim S."/>
            <person name="Choi T."/>
            <person name="Kim D."/>
            <person name="Ryu S."/>
            <person name="Kim W."/>
        </authorList>
    </citation>
    <scope>NUCLEOTIDE SEQUENCE [LARGE SCALE GENOMIC DNA]</scope>
    <source>
        <tissue evidence="2">Muscle</tissue>
    </source>
</reference>
<dbReference type="EMBL" id="VSRR010049733">
    <property type="protein sequence ID" value="MPC78928.1"/>
    <property type="molecule type" value="Genomic_DNA"/>
</dbReference>
<evidence type="ECO:0000313" key="2">
    <source>
        <dbReference type="EMBL" id="MPC78928.1"/>
    </source>
</evidence>
<comment type="caution">
    <text evidence="2">The sequence shown here is derived from an EMBL/GenBank/DDBJ whole genome shotgun (WGS) entry which is preliminary data.</text>
</comment>